<dbReference type="AlphaFoldDB" id="A0A395NEX1"/>
<dbReference type="InterPro" id="IPR055046">
    <property type="entry name" value="Nab2-like_Znf-CCCH"/>
</dbReference>
<dbReference type="FunFam" id="4.10.1000.40:FF:000002">
    <property type="entry name" value="Nuclear polyadenylated RNA-binding protein Nab2"/>
    <property type="match status" value="1"/>
</dbReference>
<protein>
    <submittedName>
        <fullName evidence="10">Nuclear polyadenylated rna-binding nab2</fullName>
    </submittedName>
</protein>
<dbReference type="OrthoDB" id="438553at2759"/>
<keyword evidence="5" id="KW-0863">Zinc-finger</keyword>
<dbReference type="Gene3D" id="4.10.1000.40">
    <property type="match status" value="1"/>
</dbReference>
<dbReference type="InterPro" id="IPR043094">
    <property type="entry name" value="Nab2/ZC3H14_N_sf"/>
</dbReference>
<comment type="subcellular location">
    <subcellularLocation>
        <location evidence="1">Nucleus</location>
    </subcellularLocation>
</comment>
<organism evidence="10 11">
    <name type="scientific">Trichoderma arundinaceum</name>
    <dbReference type="NCBI Taxonomy" id="490622"/>
    <lineage>
        <taxon>Eukaryota</taxon>
        <taxon>Fungi</taxon>
        <taxon>Dikarya</taxon>
        <taxon>Ascomycota</taxon>
        <taxon>Pezizomycotina</taxon>
        <taxon>Sordariomycetes</taxon>
        <taxon>Hypocreomycetidae</taxon>
        <taxon>Hypocreales</taxon>
        <taxon>Hypocreaceae</taxon>
        <taxon>Trichoderma</taxon>
    </lineage>
</organism>
<evidence type="ECO:0000256" key="8">
    <source>
        <dbReference type="SAM" id="MobiDB-lite"/>
    </source>
</evidence>
<dbReference type="STRING" id="490622.A0A395NEX1"/>
<feature type="region of interest" description="Disordered" evidence="8">
    <location>
        <begin position="301"/>
        <end position="333"/>
    </location>
</feature>
<evidence type="ECO:0000256" key="2">
    <source>
        <dbReference type="ARBA" id="ARBA00008423"/>
    </source>
</evidence>
<dbReference type="Proteomes" id="UP000266272">
    <property type="component" value="Unassembled WGS sequence"/>
</dbReference>
<evidence type="ECO:0000256" key="6">
    <source>
        <dbReference type="ARBA" id="ARBA00022833"/>
    </source>
</evidence>
<evidence type="ECO:0000256" key="5">
    <source>
        <dbReference type="ARBA" id="ARBA00022771"/>
    </source>
</evidence>
<reference evidence="10 11" key="1">
    <citation type="journal article" date="2018" name="PLoS Pathog.">
        <title>Evolution of structural diversity of trichothecenes, a family of toxins produced by plant pathogenic and entomopathogenic fungi.</title>
        <authorList>
            <person name="Proctor R.H."/>
            <person name="McCormick S.P."/>
            <person name="Kim H.S."/>
            <person name="Cardoza R.E."/>
            <person name="Stanley A.M."/>
            <person name="Lindo L."/>
            <person name="Kelly A."/>
            <person name="Brown D.W."/>
            <person name="Lee T."/>
            <person name="Vaughan M.M."/>
            <person name="Alexander N.J."/>
            <person name="Busman M."/>
            <person name="Gutierrez S."/>
        </authorList>
    </citation>
    <scope>NUCLEOTIDE SEQUENCE [LARGE SCALE GENOMIC DNA]</scope>
    <source>
        <strain evidence="10 11">IBT 40837</strain>
    </source>
</reference>
<feature type="region of interest" description="Disordered" evidence="8">
    <location>
        <begin position="224"/>
        <end position="243"/>
    </location>
</feature>
<dbReference type="EMBL" id="PXOA01000543">
    <property type="protein sequence ID" value="RFU74377.1"/>
    <property type="molecule type" value="Genomic_DNA"/>
</dbReference>
<feature type="domain" description="Nab2-like CCCH zinc finger" evidence="9">
    <location>
        <begin position="559"/>
        <end position="578"/>
    </location>
</feature>
<keyword evidence="4" id="KW-0677">Repeat</keyword>
<feature type="region of interest" description="Disordered" evidence="8">
    <location>
        <begin position="385"/>
        <end position="450"/>
    </location>
</feature>
<keyword evidence="3" id="KW-0479">Metal-binding</keyword>
<dbReference type="GO" id="GO:0008270">
    <property type="term" value="F:zinc ion binding"/>
    <property type="evidence" value="ECO:0007669"/>
    <property type="project" value="UniProtKB-KW"/>
</dbReference>
<evidence type="ECO:0000313" key="10">
    <source>
        <dbReference type="EMBL" id="RFU74377.1"/>
    </source>
</evidence>
<evidence type="ECO:0000259" key="9">
    <source>
        <dbReference type="Pfam" id="PF22683"/>
    </source>
</evidence>
<proteinExistence type="inferred from homology"/>
<dbReference type="PANTHER" id="PTHR14738:SF29">
    <property type="entry name" value="ZINC FINGER CCCH DOMAIN-CONTAINING PROTEIN 14"/>
    <property type="match status" value="1"/>
</dbReference>
<comment type="caution">
    <text evidence="10">The sequence shown here is derived from an EMBL/GenBank/DDBJ whole genome shotgun (WGS) entry which is preliminary data.</text>
</comment>
<keyword evidence="11" id="KW-1185">Reference proteome</keyword>
<keyword evidence="7" id="KW-0539">Nucleus</keyword>
<comment type="similarity">
    <text evidence="2">Belongs to the ZC3H14 family.</text>
</comment>
<keyword evidence="6" id="KW-0862">Zinc</keyword>
<dbReference type="InterPro" id="IPR040366">
    <property type="entry name" value="Nab2/ZC3H14"/>
</dbReference>
<dbReference type="Pfam" id="PF22683">
    <property type="entry name" value="Nab2-like_zf-CCCH"/>
    <property type="match status" value="1"/>
</dbReference>
<dbReference type="Pfam" id="PF14608">
    <property type="entry name" value="zf-CCCH_2"/>
    <property type="match status" value="4"/>
</dbReference>
<evidence type="ECO:0000313" key="11">
    <source>
        <dbReference type="Proteomes" id="UP000266272"/>
    </source>
</evidence>
<feature type="compositionally biased region" description="Basic and acidic residues" evidence="8">
    <location>
        <begin position="400"/>
        <end position="409"/>
    </location>
</feature>
<feature type="region of interest" description="Disordered" evidence="8">
    <location>
        <begin position="600"/>
        <end position="626"/>
    </location>
</feature>
<feature type="compositionally biased region" description="Acidic residues" evidence="8">
    <location>
        <begin position="425"/>
        <end position="441"/>
    </location>
</feature>
<dbReference type="PANTHER" id="PTHR14738">
    <property type="entry name" value="ZINC FINGER CCCH DOMAIN-CONTAINING PROTEIN 14"/>
    <property type="match status" value="1"/>
</dbReference>
<feature type="compositionally biased region" description="Low complexity" evidence="8">
    <location>
        <begin position="231"/>
        <end position="243"/>
    </location>
</feature>
<feature type="compositionally biased region" description="Basic and acidic residues" evidence="8">
    <location>
        <begin position="600"/>
        <end position="618"/>
    </location>
</feature>
<evidence type="ECO:0000256" key="4">
    <source>
        <dbReference type="ARBA" id="ARBA00022737"/>
    </source>
</evidence>
<name>A0A395NEX1_TRIAR</name>
<dbReference type="GO" id="GO:0043488">
    <property type="term" value="P:regulation of mRNA stability"/>
    <property type="evidence" value="ECO:0007669"/>
    <property type="project" value="InterPro"/>
</dbReference>
<accession>A0A395NEX1</accession>
<dbReference type="GO" id="GO:0005737">
    <property type="term" value="C:cytoplasm"/>
    <property type="evidence" value="ECO:0007669"/>
    <property type="project" value="TreeGrafter"/>
</dbReference>
<sequence>MTRALYSILVLLIKQSTEQVLAPPYEVLVAREAFRHNFSKEGNKASDTQSSTPVKDAFIISEQKKILLMDLSVQQADFRHYNIPRIYRDCAQLRDIPIFLRPSLEASPDTGAFRRAILSRHLDKRVAEVGHKQKPSAALVVQTQRSLPRHDPKLLEVGWGTGGSDDSALAEYIILMLVNGKTQDQIAAELSGDLLNLSPDDPVVHDFSKWLFEQIHILSAHGGQGNGGDSMSGFSHGDAAGGDMDTDMGSQDLSELNAPTGPRSMRNGNLRGGRDKRMFGHMSKAMDRSSDNVLHRVRGQTGNERINTHGRAPPTGPRGGRGGLMRNHNNNNNRGMAVGAMAGAAGGHAFPQWQMQGQPSQIDVMAMLEQQSQMMLELSQQMMNNGNRGFGNQRRGGKSLFERTQDPRNKNNFRRGQNQGQADANGDEASMENGAEGEDVDMAGKREPPNPDETVCKYNLHCTNKDCKFAHQSPVAPPGVSVDVNDICSFGAACKNRKCVGRHPSPAVRLAHQGEQDCKFFPNCQNPRCPFRHPSMPLCRNGADCSTPNCQFTHIKTKCKFTPCLNPTCAFVHEEGQQGGFKDKVWTPDQGHVSERKFVDESAEEQLIKPDTENKEEMVQDSEVIG</sequence>
<evidence type="ECO:0000256" key="7">
    <source>
        <dbReference type="ARBA" id="ARBA00023242"/>
    </source>
</evidence>
<gene>
    <name evidence="10" type="ORF">TARUN_7873</name>
</gene>
<evidence type="ECO:0000256" key="1">
    <source>
        <dbReference type="ARBA" id="ARBA00004123"/>
    </source>
</evidence>
<dbReference type="GO" id="GO:0005634">
    <property type="term" value="C:nucleus"/>
    <property type="evidence" value="ECO:0007669"/>
    <property type="project" value="UniProtKB-SubCell"/>
</dbReference>
<dbReference type="Gene3D" id="4.10.1000.30">
    <property type="match status" value="1"/>
</dbReference>
<evidence type="ECO:0000256" key="3">
    <source>
        <dbReference type="ARBA" id="ARBA00022723"/>
    </source>
</evidence>
<feature type="region of interest" description="Disordered" evidence="8">
    <location>
        <begin position="255"/>
        <end position="274"/>
    </location>
</feature>
<dbReference type="FunFam" id="4.10.1000.30:FF:000002">
    <property type="entry name" value="Nuclear polyadenylated RNA-binding protein Nab2"/>
    <property type="match status" value="1"/>
</dbReference>
<feature type="compositionally biased region" description="Low complexity" evidence="8">
    <location>
        <begin position="324"/>
        <end position="333"/>
    </location>
</feature>
<dbReference type="GO" id="GO:0008143">
    <property type="term" value="F:poly(A) binding"/>
    <property type="evidence" value="ECO:0007669"/>
    <property type="project" value="InterPro"/>
</dbReference>
<dbReference type="Gene3D" id="1.10.340.40">
    <property type="entry name" value="Nuclear abundant poly(A) RNA-bind protein 2, N-terminal domain"/>
    <property type="match status" value="1"/>
</dbReference>